<comment type="caution">
    <text evidence="3">The sequence shown here is derived from an EMBL/GenBank/DDBJ whole genome shotgun (WGS) entry which is preliminary data.</text>
</comment>
<sequence length="94" mass="9321">MSDAVRWCRIATVAAGAALAFAAMTATASATQVCPMSVPADQGIHGCGPIHRDPPAPAQPGSPEQLAQLLPTVSVPAQPADGTRAEPGPGGPAR</sequence>
<name>A0A7W3W1N9_9PSEU</name>
<protein>
    <submittedName>
        <fullName evidence="3">Uncharacterized protein</fullName>
    </submittedName>
</protein>
<feature type="region of interest" description="Disordered" evidence="1">
    <location>
        <begin position="43"/>
        <end position="94"/>
    </location>
</feature>
<feature type="signal peptide" evidence="2">
    <location>
        <begin position="1"/>
        <end position="28"/>
    </location>
</feature>
<keyword evidence="2" id="KW-0732">Signal</keyword>
<evidence type="ECO:0000313" key="3">
    <source>
        <dbReference type="EMBL" id="MBB1157188.1"/>
    </source>
</evidence>
<dbReference type="AlphaFoldDB" id="A0A7W3W1N9"/>
<reference evidence="3 4" key="1">
    <citation type="submission" date="2020-08" db="EMBL/GenBank/DDBJ databases">
        <title>Amycolatopsis sp. nov. DR6-1 isolated from Dendrobium heterocarpum.</title>
        <authorList>
            <person name="Tedsree N."/>
            <person name="Kuncharoen N."/>
            <person name="Likhitwitayawuid K."/>
            <person name="Tanasupawat S."/>
        </authorList>
    </citation>
    <scope>NUCLEOTIDE SEQUENCE [LARGE SCALE GENOMIC DNA]</scope>
    <source>
        <strain evidence="3 4">DR6-1</strain>
    </source>
</reference>
<dbReference type="Proteomes" id="UP000526734">
    <property type="component" value="Unassembled WGS sequence"/>
</dbReference>
<evidence type="ECO:0000256" key="2">
    <source>
        <dbReference type="SAM" id="SignalP"/>
    </source>
</evidence>
<keyword evidence="4" id="KW-1185">Reference proteome</keyword>
<organism evidence="3 4">
    <name type="scientific">Amycolatopsis dendrobii</name>
    <dbReference type="NCBI Taxonomy" id="2760662"/>
    <lineage>
        <taxon>Bacteria</taxon>
        <taxon>Bacillati</taxon>
        <taxon>Actinomycetota</taxon>
        <taxon>Actinomycetes</taxon>
        <taxon>Pseudonocardiales</taxon>
        <taxon>Pseudonocardiaceae</taxon>
        <taxon>Amycolatopsis</taxon>
    </lineage>
</organism>
<accession>A0A7W3W1N9</accession>
<dbReference type="RefSeq" id="WP_182894063.1">
    <property type="nucleotide sequence ID" value="NZ_JACGZW010000010.1"/>
</dbReference>
<evidence type="ECO:0000256" key="1">
    <source>
        <dbReference type="SAM" id="MobiDB-lite"/>
    </source>
</evidence>
<dbReference type="EMBL" id="JACGZW010000010">
    <property type="protein sequence ID" value="MBB1157188.1"/>
    <property type="molecule type" value="Genomic_DNA"/>
</dbReference>
<proteinExistence type="predicted"/>
<evidence type="ECO:0000313" key="4">
    <source>
        <dbReference type="Proteomes" id="UP000526734"/>
    </source>
</evidence>
<feature type="chain" id="PRO_5039549296" evidence="2">
    <location>
        <begin position="29"/>
        <end position="94"/>
    </location>
</feature>
<gene>
    <name evidence="3" type="ORF">H4281_28925</name>
</gene>